<keyword evidence="2" id="KW-1185">Reference proteome</keyword>
<evidence type="ECO:0000313" key="1">
    <source>
        <dbReference type="EMBL" id="MFB8774617.1"/>
    </source>
</evidence>
<evidence type="ECO:0000313" key="2">
    <source>
        <dbReference type="Proteomes" id="UP001585080"/>
    </source>
</evidence>
<protein>
    <recommendedName>
        <fullName evidence="3">Cell envelope biogenesis protein OmpA</fullName>
    </recommendedName>
</protein>
<reference evidence="1 2" key="1">
    <citation type="submission" date="2024-01" db="EMBL/GenBank/DDBJ databases">
        <title>Genome mining of biosynthetic gene clusters to explore secondary metabolites of Streptomyces sp.</title>
        <authorList>
            <person name="Baig A."/>
            <person name="Ajitkumar Shintre N."/>
            <person name="Kumar H."/>
            <person name="Anbarasu A."/>
            <person name="Ramaiah S."/>
        </authorList>
    </citation>
    <scope>NUCLEOTIDE SEQUENCE [LARGE SCALE GENOMIC DNA]</scope>
    <source>
        <strain evidence="1 2">A57</strain>
    </source>
</reference>
<dbReference type="EMBL" id="JAYMRP010000014">
    <property type="protein sequence ID" value="MFB8774617.1"/>
    <property type="molecule type" value="Genomic_DNA"/>
</dbReference>
<accession>A0ABV5ECT4</accession>
<dbReference type="RefSeq" id="WP_376733319.1">
    <property type="nucleotide sequence ID" value="NZ_JAYMRP010000014.1"/>
</dbReference>
<proteinExistence type="predicted"/>
<sequence length="113" mass="11948">MNSRSSAPVGRAAADVLRIVSDPGTPVFVTVQHESGRRRYGYWRPLGSAPGQGACYVALPTAVCDELHAARRIVLGEPLVDPARTTYRVRAVRAVTPAAAPRRTAAPVTSLAA</sequence>
<organism evidence="1 2">
    <name type="scientific">Streptomyces broussonetiae</name>
    <dbReference type="NCBI Taxonomy" id="2686304"/>
    <lineage>
        <taxon>Bacteria</taxon>
        <taxon>Bacillati</taxon>
        <taxon>Actinomycetota</taxon>
        <taxon>Actinomycetes</taxon>
        <taxon>Kitasatosporales</taxon>
        <taxon>Streptomycetaceae</taxon>
        <taxon>Streptomyces</taxon>
    </lineage>
</organism>
<gene>
    <name evidence="1" type="ORF">VSS16_18110</name>
</gene>
<evidence type="ECO:0008006" key="3">
    <source>
        <dbReference type="Google" id="ProtNLM"/>
    </source>
</evidence>
<dbReference type="Proteomes" id="UP001585080">
    <property type="component" value="Unassembled WGS sequence"/>
</dbReference>
<name>A0ABV5ECT4_9ACTN</name>
<comment type="caution">
    <text evidence="1">The sequence shown here is derived from an EMBL/GenBank/DDBJ whole genome shotgun (WGS) entry which is preliminary data.</text>
</comment>